<dbReference type="Pfam" id="PF05175">
    <property type="entry name" value="MTS"/>
    <property type="match status" value="1"/>
</dbReference>
<keyword evidence="2" id="KW-0949">S-adenosyl-L-methionine</keyword>
<sequence>MSGAPEEGTETLDELRAYDLKILQQRDGYRFSLDPLLLCAFSCLTEGGRGIDLGTGSGIIPLVLARRCPGSTFVGVEFQERMAQLAEHNVHLNGLAERIAILREDVLGLRRRFPVSSFDLVLSNPPYRRRGTGKISPRAGRDDARHESTATLADFLESAKYLVKPTGRICFIYHPARLPELMAHAARLKLACLRLRLVHGTRTAPARMAMVEFAKGRRGDLEVLPPLVVRNDDYTYSAEVAELLGEYGPEGGYSTSEQ</sequence>
<dbReference type="CDD" id="cd02440">
    <property type="entry name" value="AdoMet_MTases"/>
    <property type="match status" value="1"/>
</dbReference>
<dbReference type="GO" id="GO:0032259">
    <property type="term" value="P:methylation"/>
    <property type="evidence" value="ECO:0007669"/>
    <property type="project" value="UniProtKB-KW"/>
</dbReference>
<organism evidence="4 5">
    <name type="scientific">Geobacter soli</name>
    <dbReference type="NCBI Taxonomy" id="1510391"/>
    <lineage>
        <taxon>Bacteria</taxon>
        <taxon>Pseudomonadati</taxon>
        <taxon>Thermodesulfobacteriota</taxon>
        <taxon>Desulfuromonadia</taxon>
        <taxon>Geobacterales</taxon>
        <taxon>Geobacteraceae</taxon>
        <taxon>Geobacter</taxon>
    </lineage>
</organism>
<dbReference type="InterPro" id="IPR050210">
    <property type="entry name" value="tRNA_Adenine-N(6)_MTase"/>
</dbReference>
<reference evidence="4 5" key="1">
    <citation type="submission" date="2015-01" db="EMBL/GenBank/DDBJ databases">
        <title>Genome sequence of the anaerobic bacterium Geobacter soli GSS01, a dissimilatory Fe(III) reducer from soil.</title>
        <authorList>
            <person name="Yang G."/>
            <person name="Zhou S."/>
        </authorList>
    </citation>
    <scope>NUCLEOTIDE SEQUENCE [LARGE SCALE GENOMIC DNA]</scope>
    <source>
        <strain evidence="4 5">GSS01</strain>
    </source>
</reference>
<comment type="caution">
    <text evidence="4">The sequence shown here is derived from an EMBL/GenBank/DDBJ whole genome shotgun (WGS) entry which is preliminary data.</text>
</comment>
<keyword evidence="4" id="KW-0808">Transferase</keyword>
<dbReference type="EMBL" id="JXBL01000001">
    <property type="protein sequence ID" value="KIE41309.1"/>
    <property type="molecule type" value="Genomic_DNA"/>
</dbReference>
<dbReference type="GO" id="GO:0003676">
    <property type="term" value="F:nucleic acid binding"/>
    <property type="evidence" value="ECO:0007669"/>
    <property type="project" value="InterPro"/>
</dbReference>
<dbReference type="PROSITE" id="PS00092">
    <property type="entry name" value="N6_MTASE"/>
    <property type="match status" value="1"/>
</dbReference>
<dbReference type="GO" id="GO:0008170">
    <property type="term" value="F:N-methyltransferase activity"/>
    <property type="evidence" value="ECO:0007669"/>
    <property type="project" value="UniProtKB-ARBA"/>
</dbReference>
<name>A0A0C1TKH3_9BACT</name>
<dbReference type="InterPro" id="IPR002052">
    <property type="entry name" value="DNA_methylase_N6_adenine_CS"/>
</dbReference>
<feature type="domain" description="Methyltransferase small" evidence="3">
    <location>
        <begin position="42"/>
        <end position="131"/>
    </location>
</feature>
<dbReference type="RefSeq" id="WP_039642942.1">
    <property type="nucleotide sequence ID" value="NZ_JXBL01000001.1"/>
</dbReference>
<gene>
    <name evidence="4" type="ORF">SE37_00990</name>
</gene>
<dbReference type="PANTHER" id="PTHR47739">
    <property type="entry name" value="TRNA1(VAL) (ADENINE(37)-N6)-METHYLTRANSFERASE"/>
    <property type="match status" value="1"/>
</dbReference>
<evidence type="ECO:0000256" key="2">
    <source>
        <dbReference type="ARBA" id="ARBA00022691"/>
    </source>
</evidence>
<evidence type="ECO:0000313" key="4">
    <source>
        <dbReference type="EMBL" id="KIE41309.1"/>
    </source>
</evidence>
<dbReference type="PANTHER" id="PTHR47739:SF1">
    <property type="entry name" value="TRNA1(VAL) (ADENINE(37)-N6)-METHYLTRANSFERASE"/>
    <property type="match status" value="1"/>
</dbReference>
<protein>
    <submittedName>
        <fullName evidence="4">SAM-dependent methyltransferase</fullName>
    </submittedName>
</protein>
<dbReference type="InterPro" id="IPR007848">
    <property type="entry name" value="Small_mtfrase_dom"/>
</dbReference>
<evidence type="ECO:0000313" key="5">
    <source>
        <dbReference type="Proteomes" id="UP000031433"/>
    </source>
</evidence>
<dbReference type="Proteomes" id="UP000031433">
    <property type="component" value="Unassembled WGS sequence"/>
</dbReference>
<dbReference type="GO" id="GO:0008757">
    <property type="term" value="F:S-adenosylmethionine-dependent methyltransferase activity"/>
    <property type="evidence" value="ECO:0007669"/>
    <property type="project" value="UniProtKB-ARBA"/>
</dbReference>
<evidence type="ECO:0000259" key="3">
    <source>
        <dbReference type="Pfam" id="PF05175"/>
    </source>
</evidence>
<keyword evidence="1 4" id="KW-0489">Methyltransferase</keyword>
<accession>A0A0C1TKH3</accession>
<dbReference type="AlphaFoldDB" id="A0A0C1TKH3"/>
<dbReference type="InterPro" id="IPR029063">
    <property type="entry name" value="SAM-dependent_MTases_sf"/>
</dbReference>
<keyword evidence="5" id="KW-1185">Reference proteome</keyword>
<dbReference type="SUPFAM" id="SSF53335">
    <property type="entry name" value="S-adenosyl-L-methionine-dependent methyltransferases"/>
    <property type="match status" value="1"/>
</dbReference>
<dbReference type="Gene3D" id="3.40.50.150">
    <property type="entry name" value="Vaccinia Virus protein VP39"/>
    <property type="match status" value="1"/>
</dbReference>
<proteinExistence type="predicted"/>
<evidence type="ECO:0000256" key="1">
    <source>
        <dbReference type="ARBA" id="ARBA00022603"/>
    </source>
</evidence>